<comment type="caution">
    <text evidence="2">The sequence shown here is derived from an EMBL/GenBank/DDBJ whole genome shotgun (WGS) entry which is preliminary data.</text>
</comment>
<dbReference type="RefSeq" id="WP_320685499.1">
    <property type="nucleotide sequence ID" value="NZ_JAXBLV010000039.1"/>
</dbReference>
<gene>
    <name evidence="2" type="ORF">R5W23_005723</name>
</gene>
<evidence type="ECO:0000313" key="3">
    <source>
        <dbReference type="Proteomes" id="UP001272242"/>
    </source>
</evidence>
<feature type="region of interest" description="Disordered" evidence="1">
    <location>
        <begin position="136"/>
        <end position="159"/>
    </location>
</feature>
<reference evidence="3" key="1">
    <citation type="journal article" date="2023" name="Mar. Drugs">
        <title>Gemmata algarum, a Novel Planctomycete Isolated from an Algal Mat, Displays Antimicrobial Activity.</title>
        <authorList>
            <person name="Kumar G."/>
            <person name="Kallscheuer N."/>
            <person name="Kashif M."/>
            <person name="Ahamad S."/>
            <person name="Jagadeeshwari U."/>
            <person name="Pannikurungottu S."/>
            <person name="Haufschild T."/>
            <person name="Kabuu M."/>
            <person name="Sasikala C."/>
            <person name="Jogler C."/>
            <person name="Ramana C."/>
        </authorList>
    </citation>
    <scope>NUCLEOTIDE SEQUENCE [LARGE SCALE GENOMIC DNA]</scope>
    <source>
        <strain evidence="3">JC673</strain>
    </source>
</reference>
<keyword evidence="3" id="KW-1185">Reference proteome</keyword>
<proteinExistence type="predicted"/>
<evidence type="ECO:0000256" key="1">
    <source>
        <dbReference type="SAM" id="MobiDB-lite"/>
    </source>
</evidence>
<name>A0ABU5EU18_9BACT</name>
<evidence type="ECO:0000313" key="2">
    <source>
        <dbReference type="EMBL" id="MDY3558601.1"/>
    </source>
</evidence>
<accession>A0ABU5EU18</accession>
<sequence length="159" mass="17484">MIRVYAAFPLPTKRGELQSNRPNGAPTVPPVGGTFSPLRTVLGLDEHGYSSSVVERIVTATARFASFRDATYAVQMVGIEISESRVRRLAHEVGAELIEARDRKVVEHRRRQLEPRTAVVPEAVVVEVDGGRIRTRAAGAGPGVHGPRTRKTRSRAWPR</sequence>
<feature type="compositionally biased region" description="Basic residues" evidence="1">
    <location>
        <begin position="147"/>
        <end position="159"/>
    </location>
</feature>
<protein>
    <submittedName>
        <fullName evidence="2">Uncharacterized protein</fullName>
    </submittedName>
</protein>
<dbReference type="EMBL" id="JAXBLV010000039">
    <property type="protein sequence ID" value="MDY3558601.1"/>
    <property type="molecule type" value="Genomic_DNA"/>
</dbReference>
<organism evidence="2 3">
    <name type="scientific">Gemmata algarum</name>
    <dbReference type="NCBI Taxonomy" id="2975278"/>
    <lineage>
        <taxon>Bacteria</taxon>
        <taxon>Pseudomonadati</taxon>
        <taxon>Planctomycetota</taxon>
        <taxon>Planctomycetia</taxon>
        <taxon>Gemmatales</taxon>
        <taxon>Gemmataceae</taxon>
        <taxon>Gemmata</taxon>
    </lineage>
</organism>
<dbReference type="Proteomes" id="UP001272242">
    <property type="component" value="Unassembled WGS sequence"/>
</dbReference>